<dbReference type="Proteomes" id="UP000010809">
    <property type="component" value="Chromosome"/>
</dbReference>
<dbReference type="AlphaFoldDB" id="L0DXY2"/>
<feature type="compositionally biased region" description="Basic and acidic residues" evidence="1">
    <location>
        <begin position="77"/>
        <end position="97"/>
    </location>
</feature>
<feature type="compositionally biased region" description="Polar residues" evidence="1">
    <location>
        <begin position="212"/>
        <end position="223"/>
    </location>
</feature>
<feature type="compositionally biased region" description="Basic and acidic residues" evidence="1">
    <location>
        <begin position="165"/>
        <end position="176"/>
    </location>
</feature>
<dbReference type="HOGENOM" id="CLU_1098102_0_0_6"/>
<keyword evidence="3" id="KW-1185">Reference proteome</keyword>
<dbReference type="PATRIC" id="fig|1255043.3.peg.2831"/>
<sequence length="253" mass="27739">MNMISIRGFGPLALAVLALGASQTTLSEWEQELNRGASADDTGFPMLAQQDPRAPRSTFRGQPEYPPPDYLADFEEGQDRQTQRAERDSGQRFDPRSVDPGQAAPEFAPGGYGRSLPGGVTGRTETPRTDFGSVTGRGSAPATPGTMPRRGDYGAPFRPGGFPGDRGRMPDPRERTPPPTGPGEYPGAEPRWPERPPVPTREHQWPTAPGGSYQTQPEFPSQQRQRDRREAPSRGFPDAPEFPAPGRSFDWRR</sequence>
<name>L0DXY2_THIND</name>
<evidence type="ECO:0000313" key="2">
    <source>
        <dbReference type="EMBL" id="AGA34444.1"/>
    </source>
</evidence>
<organism evidence="2 3">
    <name type="scientific">Thioalkalivibrio nitratireducens (strain DSM 14787 / UNIQEM 213 / ALEN2)</name>
    <dbReference type="NCBI Taxonomy" id="1255043"/>
    <lineage>
        <taxon>Bacteria</taxon>
        <taxon>Pseudomonadati</taxon>
        <taxon>Pseudomonadota</taxon>
        <taxon>Gammaproteobacteria</taxon>
        <taxon>Chromatiales</taxon>
        <taxon>Ectothiorhodospiraceae</taxon>
        <taxon>Thioalkalivibrio</taxon>
    </lineage>
</organism>
<reference evidence="2" key="1">
    <citation type="submission" date="2015-12" db="EMBL/GenBank/DDBJ databases">
        <authorList>
            <person name="Tikhonova T.V."/>
            <person name="Pavlov A.R."/>
            <person name="Beletsky A.V."/>
            <person name="Mardanov A.V."/>
            <person name="Sorokin D.Y."/>
            <person name="Ravin N.V."/>
            <person name="Popov V.O."/>
        </authorList>
    </citation>
    <scope>NUCLEOTIDE SEQUENCE</scope>
    <source>
        <strain evidence="2">DSM 14787</strain>
    </source>
</reference>
<dbReference type="KEGG" id="tni:TVNIR_2806"/>
<gene>
    <name evidence="2" type="ordered locus">TVNIR_2806</name>
</gene>
<accession>L0DXY2</accession>
<proteinExistence type="predicted"/>
<dbReference type="EMBL" id="CP003989">
    <property type="protein sequence ID" value="AGA34444.1"/>
    <property type="molecule type" value="Genomic_DNA"/>
</dbReference>
<evidence type="ECO:0000313" key="3">
    <source>
        <dbReference type="Proteomes" id="UP000010809"/>
    </source>
</evidence>
<feature type="region of interest" description="Disordered" evidence="1">
    <location>
        <begin position="34"/>
        <end position="253"/>
    </location>
</feature>
<protein>
    <submittedName>
        <fullName evidence="2">Uncharacterized protein</fullName>
    </submittedName>
</protein>
<evidence type="ECO:0000256" key="1">
    <source>
        <dbReference type="SAM" id="MobiDB-lite"/>
    </source>
</evidence>